<reference evidence="1" key="1">
    <citation type="submission" date="2020-04" db="EMBL/GenBank/DDBJ databases">
        <authorList>
            <person name="Chiriac C."/>
            <person name="Salcher M."/>
            <person name="Ghai R."/>
            <person name="Kavagutti S V."/>
        </authorList>
    </citation>
    <scope>NUCLEOTIDE SEQUENCE</scope>
</reference>
<evidence type="ECO:0000313" key="1">
    <source>
        <dbReference type="EMBL" id="CAB4143663.1"/>
    </source>
</evidence>
<dbReference type="EMBL" id="LR796423">
    <property type="protein sequence ID" value="CAB4143663.1"/>
    <property type="molecule type" value="Genomic_DNA"/>
</dbReference>
<name>A0A6J5ME73_9CAUD</name>
<sequence length="251" mass="29730">MRKSIMLTTVGQPLPTEGPYADNHWRRTDRGHREYETFTINYNYESGFEPEPYSYDDGLNEKGYKWPLALKFLKAGGQELIDRYEYIGIWDDDIQTDIESLNHSLIMAHNCGAKMFQMSLTHDSDEWFDILKHKPDYIFSWTNFIEIMCPVYHTSLIPMMIEFWESYPFKMGWGFDKVACELAEAPAMVIHSKQMYHPRRAESTYDKTAAFEEMRICMEEAYPAYCKKHFGIDNARVHDQQFEYQAVKRIL</sequence>
<accession>A0A6J5ME73</accession>
<gene>
    <name evidence="1" type="ORF">UFOVP447_203</name>
</gene>
<proteinExistence type="predicted"/>
<protein>
    <submittedName>
        <fullName evidence="1">Uncharacterized protein</fullName>
    </submittedName>
</protein>
<organism evidence="1">
    <name type="scientific">uncultured Caudovirales phage</name>
    <dbReference type="NCBI Taxonomy" id="2100421"/>
    <lineage>
        <taxon>Viruses</taxon>
        <taxon>Duplodnaviria</taxon>
        <taxon>Heunggongvirae</taxon>
        <taxon>Uroviricota</taxon>
        <taxon>Caudoviricetes</taxon>
        <taxon>Peduoviridae</taxon>
        <taxon>Maltschvirus</taxon>
        <taxon>Maltschvirus maltsch</taxon>
    </lineage>
</organism>